<organism evidence="1 2">
    <name type="scientific">Arachis hypogaea</name>
    <name type="common">Peanut</name>
    <dbReference type="NCBI Taxonomy" id="3818"/>
    <lineage>
        <taxon>Eukaryota</taxon>
        <taxon>Viridiplantae</taxon>
        <taxon>Streptophyta</taxon>
        <taxon>Embryophyta</taxon>
        <taxon>Tracheophyta</taxon>
        <taxon>Spermatophyta</taxon>
        <taxon>Magnoliopsida</taxon>
        <taxon>eudicotyledons</taxon>
        <taxon>Gunneridae</taxon>
        <taxon>Pentapetalae</taxon>
        <taxon>rosids</taxon>
        <taxon>fabids</taxon>
        <taxon>Fabales</taxon>
        <taxon>Fabaceae</taxon>
        <taxon>Papilionoideae</taxon>
        <taxon>50 kb inversion clade</taxon>
        <taxon>dalbergioids sensu lato</taxon>
        <taxon>Dalbergieae</taxon>
        <taxon>Pterocarpus clade</taxon>
        <taxon>Arachis</taxon>
    </lineage>
</organism>
<dbReference type="Proteomes" id="UP000289738">
    <property type="component" value="Chromosome B07"/>
</dbReference>
<name>A0A444YB83_ARAHY</name>
<dbReference type="AlphaFoldDB" id="A0A444YB83"/>
<evidence type="ECO:0000313" key="1">
    <source>
        <dbReference type="EMBL" id="RYQ99166.1"/>
    </source>
</evidence>
<proteinExistence type="predicted"/>
<keyword evidence="2" id="KW-1185">Reference proteome</keyword>
<reference evidence="1 2" key="1">
    <citation type="submission" date="2019-01" db="EMBL/GenBank/DDBJ databases">
        <title>Sequencing of cultivated peanut Arachis hypogaea provides insights into genome evolution and oil improvement.</title>
        <authorList>
            <person name="Chen X."/>
        </authorList>
    </citation>
    <scope>NUCLEOTIDE SEQUENCE [LARGE SCALE GENOMIC DNA]</scope>
    <source>
        <strain evidence="2">cv. Fuhuasheng</strain>
        <tissue evidence="1">Leaves</tissue>
    </source>
</reference>
<sequence>MGFGALGHIPELNVSHTLLRELIRCFDVYQECLDTLYGKIYKTLAKIRDALGINFGRDHFPKRKEIVDSFKGATLASLTKYVIDMSVEGEENLLKFKRTFVVFIQKCFSLPTTVSTISSVHKPPVLHVEIV</sequence>
<protein>
    <submittedName>
        <fullName evidence="1">Uncharacterized protein</fullName>
    </submittedName>
</protein>
<comment type="caution">
    <text evidence="1">The sequence shown here is derived from an EMBL/GenBank/DDBJ whole genome shotgun (WGS) entry which is preliminary data.</text>
</comment>
<evidence type="ECO:0000313" key="2">
    <source>
        <dbReference type="Proteomes" id="UP000289738"/>
    </source>
</evidence>
<dbReference type="EMBL" id="SDMP01000017">
    <property type="protein sequence ID" value="RYQ99166.1"/>
    <property type="molecule type" value="Genomic_DNA"/>
</dbReference>
<gene>
    <name evidence="1" type="ORF">Ahy_B07g087055</name>
</gene>
<accession>A0A444YB83</accession>